<keyword evidence="1" id="KW-1133">Transmembrane helix</keyword>
<name>A0A3N4N6T9_9NEIS</name>
<dbReference type="RefSeq" id="WP_123803555.1">
    <property type="nucleotide sequence ID" value="NZ_CP023429.1"/>
</dbReference>
<dbReference type="OrthoDB" id="9888130at2"/>
<evidence type="ECO:0000313" key="3">
    <source>
        <dbReference type="Proteomes" id="UP000272412"/>
    </source>
</evidence>
<comment type="caution">
    <text evidence="2">The sequence shown here is derived from an EMBL/GenBank/DDBJ whole genome shotgun (WGS) entry which is preliminary data.</text>
</comment>
<dbReference type="Proteomes" id="UP000272412">
    <property type="component" value="Unassembled WGS sequence"/>
</dbReference>
<sequence>MSDLLAAILGHLSAKYSQKKISRFALSFAAAVFFFCGYFVLDIFNAVKNGNDIGFEFFTTLIRDLVLFSTALFLICYVFLWCAEKIEKQIKK</sequence>
<reference evidence="2 3" key="1">
    <citation type="submission" date="2018-11" db="EMBL/GenBank/DDBJ databases">
        <title>Neisseria weixii sp. nov. isolated from the rectal contents of plateau pika (Ochotona cruzoniae).</title>
        <authorList>
            <person name="Zhang G."/>
        </authorList>
    </citation>
    <scope>NUCLEOTIDE SEQUENCE [LARGE SCALE GENOMIC DNA]</scope>
    <source>
        <strain evidence="2 3">10009</strain>
    </source>
</reference>
<accession>A0A3N4N6T9</accession>
<evidence type="ECO:0000313" key="2">
    <source>
        <dbReference type="EMBL" id="RPD90828.1"/>
    </source>
</evidence>
<dbReference type="AlphaFoldDB" id="A0A3N4N6T9"/>
<keyword evidence="1" id="KW-0472">Membrane</keyword>
<organism evidence="2 3">
    <name type="scientific">Neisseria weixii</name>
    <dbReference type="NCBI Taxonomy" id="1853276"/>
    <lineage>
        <taxon>Bacteria</taxon>
        <taxon>Pseudomonadati</taxon>
        <taxon>Pseudomonadota</taxon>
        <taxon>Betaproteobacteria</taxon>
        <taxon>Neisseriales</taxon>
        <taxon>Neisseriaceae</taxon>
        <taxon>Neisseria</taxon>
    </lineage>
</organism>
<dbReference type="EMBL" id="RPFL01000001">
    <property type="protein sequence ID" value="RPD90828.1"/>
    <property type="molecule type" value="Genomic_DNA"/>
</dbReference>
<gene>
    <name evidence="2" type="ORF">EGK74_00285</name>
</gene>
<feature type="transmembrane region" description="Helical" evidence="1">
    <location>
        <begin position="61"/>
        <end position="83"/>
    </location>
</feature>
<feature type="transmembrane region" description="Helical" evidence="1">
    <location>
        <begin position="21"/>
        <end position="41"/>
    </location>
</feature>
<protein>
    <submittedName>
        <fullName evidence="2">Uncharacterized protein</fullName>
    </submittedName>
</protein>
<keyword evidence="1" id="KW-0812">Transmembrane</keyword>
<evidence type="ECO:0000256" key="1">
    <source>
        <dbReference type="SAM" id="Phobius"/>
    </source>
</evidence>
<proteinExistence type="predicted"/>
<keyword evidence="3" id="KW-1185">Reference proteome</keyword>